<dbReference type="AlphaFoldDB" id="A0A8X6P5W6"/>
<keyword evidence="2" id="KW-1185">Reference proteome</keyword>
<accession>A0A8X6P5W6</accession>
<proteinExistence type="predicted"/>
<evidence type="ECO:0000313" key="2">
    <source>
        <dbReference type="Proteomes" id="UP000887013"/>
    </source>
</evidence>
<dbReference type="EMBL" id="BMAW01112591">
    <property type="protein sequence ID" value="GFT53360.1"/>
    <property type="molecule type" value="Genomic_DNA"/>
</dbReference>
<protein>
    <submittedName>
        <fullName evidence="1">Uncharacterized protein</fullName>
    </submittedName>
</protein>
<reference evidence="1" key="1">
    <citation type="submission" date="2020-08" db="EMBL/GenBank/DDBJ databases">
        <title>Multicomponent nature underlies the extraordinary mechanical properties of spider dragline silk.</title>
        <authorList>
            <person name="Kono N."/>
            <person name="Nakamura H."/>
            <person name="Mori M."/>
            <person name="Yoshida Y."/>
            <person name="Ohtoshi R."/>
            <person name="Malay A.D."/>
            <person name="Moran D.A.P."/>
            <person name="Tomita M."/>
            <person name="Numata K."/>
            <person name="Arakawa K."/>
        </authorList>
    </citation>
    <scope>NUCLEOTIDE SEQUENCE</scope>
</reference>
<gene>
    <name evidence="1" type="ORF">NPIL_690921</name>
</gene>
<organism evidence="1 2">
    <name type="scientific">Nephila pilipes</name>
    <name type="common">Giant wood spider</name>
    <name type="synonym">Nephila maculata</name>
    <dbReference type="NCBI Taxonomy" id="299642"/>
    <lineage>
        <taxon>Eukaryota</taxon>
        <taxon>Metazoa</taxon>
        <taxon>Ecdysozoa</taxon>
        <taxon>Arthropoda</taxon>
        <taxon>Chelicerata</taxon>
        <taxon>Arachnida</taxon>
        <taxon>Araneae</taxon>
        <taxon>Araneomorphae</taxon>
        <taxon>Entelegynae</taxon>
        <taxon>Araneoidea</taxon>
        <taxon>Nephilidae</taxon>
        <taxon>Nephila</taxon>
    </lineage>
</organism>
<name>A0A8X6P5W6_NEPPI</name>
<comment type="caution">
    <text evidence="1">The sequence shown here is derived from an EMBL/GenBank/DDBJ whole genome shotgun (WGS) entry which is preliminary data.</text>
</comment>
<sequence length="234" mass="27197">MRSARRIIHDIFLPRNHKRRLKLCANTIQQLRMKKVVKIGKFIAIRTCKNRINLCRQMVTRNQNDQQIINRKCLDTNCKKENRQITEKTRKPEIKIVGLDTFVRSQLPKKQLKPGSIPTIFVFSKATSSRRVLDRCLPTTSTERYAASTSTEANVGMEKAEILTTKEKESSKVSVGTQTVSFSEVIDLLAEKEAEFKDLKIMLEEKKFVAENIKDDTKMKALTSFTWERFFDFF</sequence>
<evidence type="ECO:0000313" key="1">
    <source>
        <dbReference type="EMBL" id="GFT53360.1"/>
    </source>
</evidence>
<dbReference type="Proteomes" id="UP000887013">
    <property type="component" value="Unassembled WGS sequence"/>
</dbReference>